<reference evidence="3" key="4">
    <citation type="submission" date="2025-09" db="UniProtKB">
        <authorList>
            <consortium name="Ensembl"/>
        </authorList>
    </citation>
    <scope>IDENTIFICATION</scope>
</reference>
<evidence type="ECO:0000313" key="3">
    <source>
        <dbReference type="Ensembl" id="ENSCINP00000030433.1"/>
    </source>
</evidence>
<evidence type="ECO:0008006" key="5">
    <source>
        <dbReference type="Google" id="ProtNLM"/>
    </source>
</evidence>
<reference evidence="3" key="3">
    <citation type="submission" date="2025-08" db="UniProtKB">
        <authorList>
            <consortium name="Ensembl"/>
        </authorList>
    </citation>
    <scope>IDENTIFICATION</scope>
</reference>
<keyword evidence="2" id="KW-1133">Transmembrane helix</keyword>
<dbReference type="EMBL" id="EAAA01000756">
    <property type="status" value="NOT_ANNOTATED_CDS"/>
    <property type="molecule type" value="Genomic_DNA"/>
</dbReference>
<keyword evidence="2" id="KW-0812">Transmembrane</keyword>
<organism evidence="3 4">
    <name type="scientific">Ciona intestinalis</name>
    <name type="common">Transparent sea squirt</name>
    <name type="synonym">Ascidia intestinalis</name>
    <dbReference type="NCBI Taxonomy" id="7719"/>
    <lineage>
        <taxon>Eukaryota</taxon>
        <taxon>Metazoa</taxon>
        <taxon>Chordata</taxon>
        <taxon>Tunicata</taxon>
        <taxon>Ascidiacea</taxon>
        <taxon>Phlebobranchia</taxon>
        <taxon>Cionidae</taxon>
        <taxon>Ciona</taxon>
    </lineage>
</organism>
<feature type="transmembrane region" description="Helical" evidence="2">
    <location>
        <begin position="185"/>
        <end position="204"/>
    </location>
</feature>
<proteinExistence type="inferred from homology"/>
<feature type="transmembrane region" description="Helical" evidence="2">
    <location>
        <begin position="51"/>
        <end position="74"/>
    </location>
</feature>
<sequence>MEAAAARREQEPRPLTSKLHIVCTTMLIMAGMGLLDGYLVDQNLGSRRTGVFVMLLIGDVCLLLVLRYVALWVGSEVRTSKRGSSMIEWFLFVFVLDIKMYFILESVRKKCSAVDSLIAKKSLTLFQAIVIGGLYLLLVGADHLKHLPDLRSLEEVKMRAFWVVIDLLDILELQSTMWETTQGELPYLVVGFVYFYCYIVLIILPPLALAEMNKGEGETRPHEMLIYLVASLCVVNVGSTAIRCVLLFRHKFANTSTIFIGKNIICLGMK</sequence>
<feature type="transmembrane region" description="Helical" evidence="2">
    <location>
        <begin position="19"/>
        <end position="39"/>
    </location>
</feature>
<dbReference type="InParanoid" id="H2XLA1"/>
<evidence type="ECO:0000256" key="1">
    <source>
        <dbReference type="ARBA" id="ARBA00007711"/>
    </source>
</evidence>
<keyword evidence="2" id="KW-0472">Membrane</keyword>
<evidence type="ECO:0000256" key="2">
    <source>
        <dbReference type="SAM" id="Phobius"/>
    </source>
</evidence>
<dbReference type="InterPro" id="IPR042314">
    <property type="entry name" value="TMEM121"/>
</dbReference>
<dbReference type="PANTHER" id="PTHR31046">
    <property type="entry name" value="TRANSMEMBRANE PROTEIN 121"/>
    <property type="match status" value="1"/>
</dbReference>
<feature type="transmembrane region" description="Helical" evidence="2">
    <location>
        <begin position="224"/>
        <end position="248"/>
    </location>
</feature>
<keyword evidence="4" id="KW-1185">Reference proteome</keyword>
<dbReference type="OMA" id="QATLWEP"/>
<dbReference type="STRING" id="7719.ENSCINP00000030433"/>
<dbReference type="InterPro" id="IPR032776">
    <property type="entry name" value="CECR6/TMEM121"/>
</dbReference>
<name>H2XLA1_CIOIN</name>
<feature type="transmembrane region" description="Helical" evidence="2">
    <location>
        <begin position="125"/>
        <end position="144"/>
    </location>
</feature>
<dbReference type="Ensembl" id="ENSCINT00000030870.1">
    <property type="protein sequence ID" value="ENSCINP00000030433.1"/>
    <property type="gene ID" value="ENSCING00000018849.1"/>
</dbReference>
<reference evidence="4" key="1">
    <citation type="journal article" date="2002" name="Science">
        <title>The draft genome of Ciona intestinalis: insights into chordate and vertebrate origins.</title>
        <authorList>
            <person name="Dehal P."/>
            <person name="Satou Y."/>
            <person name="Campbell R.K."/>
            <person name="Chapman J."/>
            <person name="Degnan B."/>
            <person name="De Tomaso A."/>
            <person name="Davidson B."/>
            <person name="Di Gregorio A."/>
            <person name="Gelpke M."/>
            <person name="Goodstein D.M."/>
            <person name="Harafuji N."/>
            <person name="Hastings K.E."/>
            <person name="Ho I."/>
            <person name="Hotta K."/>
            <person name="Huang W."/>
            <person name="Kawashima T."/>
            <person name="Lemaire P."/>
            <person name="Martinez D."/>
            <person name="Meinertzhagen I.A."/>
            <person name="Necula S."/>
            <person name="Nonaka M."/>
            <person name="Putnam N."/>
            <person name="Rash S."/>
            <person name="Saiga H."/>
            <person name="Satake M."/>
            <person name="Terry A."/>
            <person name="Yamada L."/>
            <person name="Wang H.G."/>
            <person name="Awazu S."/>
            <person name="Azumi K."/>
            <person name="Boore J."/>
            <person name="Branno M."/>
            <person name="Chin-Bow S."/>
            <person name="DeSantis R."/>
            <person name="Doyle S."/>
            <person name="Francino P."/>
            <person name="Keys D.N."/>
            <person name="Haga S."/>
            <person name="Hayashi H."/>
            <person name="Hino K."/>
            <person name="Imai K.S."/>
            <person name="Inaba K."/>
            <person name="Kano S."/>
            <person name="Kobayashi K."/>
            <person name="Kobayashi M."/>
            <person name="Lee B.I."/>
            <person name="Makabe K.W."/>
            <person name="Manohar C."/>
            <person name="Matassi G."/>
            <person name="Medina M."/>
            <person name="Mochizuki Y."/>
            <person name="Mount S."/>
            <person name="Morishita T."/>
            <person name="Miura S."/>
            <person name="Nakayama A."/>
            <person name="Nishizaka S."/>
            <person name="Nomoto H."/>
            <person name="Ohta F."/>
            <person name="Oishi K."/>
            <person name="Rigoutsos I."/>
            <person name="Sano M."/>
            <person name="Sasaki A."/>
            <person name="Sasakura Y."/>
            <person name="Shoguchi E."/>
            <person name="Shin-i T."/>
            <person name="Spagnuolo A."/>
            <person name="Stainier D."/>
            <person name="Suzuki M.M."/>
            <person name="Tassy O."/>
            <person name="Takatori N."/>
            <person name="Tokuoka M."/>
            <person name="Yagi K."/>
            <person name="Yoshizaki F."/>
            <person name="Wada S."/>
            <person name="Zhang C."/>
            <person name="Hyatt P.D."/>
            <person name="Larimer F."/>
            <person name="Detter C."/>
            <person name="Doggett N."/>
            <person name="Glavina T."/>
            <person name="Hawkins T."/>
            <person name="Richardson P."/>
            <person name="Lucas S."/>
            <person name="Kohara Y."/>
            <person name="Levine M."/>
            <person name="Satoh N."/>
            <person name="Rokhsar D.S."/>
        </authorList>
    </citation>
    <scope>NUCLEOTIDE SEQUENCE [LARGE SCALE GENOMIC DNA]</scope>
</reference>
<dbReference type="Pfam" id="PF14997">
    <property type="entry name" value="CECR6_TMEM121"/>
    <property type="match status" value="1"/>
</dbReference>
<dbReference type="HOGENOM" id="CLU_076106_0_0_1"/>
<accession>H2XLA1</accession>
<feature type="transmembrane region" description="Helical" evidence="2">
    <location>
        <begin position="86"/>
        <end position="104"/>
    </location>
</feature>
<evidence type="ECO:0000313" key="4">
    <source>
        <dbReference type="Proteomes" id="UP000008144"/>
    </source>
</evidence>
<comment type="similarity">
    <text evidence="1">Belongs to the TMEM121 family.</text>
</comment>
<dbReference type="PANTHER" id="PTHR31046:SF1">
    <property type="entry name" value="TRANSMEMBRANE PROTEIN 121"/>
    <property type="match status" value="1"/>
</dbReference>
<dbReference type="AlphaFoldDB" id="H2XLA1"/>
<dbReference type="Proteomes" id="UP000008144">
    <property type="component" value="Chromosome 11"/>
</dbReference>
<dbReference type="GeneTree" id="ENSGT00390000003866"/>
<reference evidence="3" key="2">
    <citation type="journal article" date="2008" name="Genome Biol.">
        <title>Improved genome assembly and evidence-based global gene model set for the chordate Ciona intestinalis: new insight into intron and operon populations.</title>
        <authorList>
            <person name="Satou Y."/>
            <person name="Mineta K."/>
            <person name="Ogasawara M."/>
            <person name="Sasakura Y."/>
            <person name="Shoguchi E."/>
            <person name="Ueno K."/>
            <person name="Yamada L."/>
            <person name="Matsumoto J."/>
            <person name="Wasserscheid J."/>
            <person name="Dewar K."/>
            <person name="Wiley G.B."/>
            <person name="Macmil S.L."/>
            <person name="Roe B.A."/>
            <person name="Zeller R.W."/>
            <person name="Hastings K.E."/>
            <person name="Lemaire P."/>
            <person name="Lindquist E."/>
            <person name="Endo T."/>
            <person name="Hotta K."/>
            <person name="Inaba K."/>
        </authorList>
    </citation>
    <scope>NUCLEOTIDE SEQUENCE [LARGE SCALE GENOMIC DNA]</scope>
    <source>
        <strain evidence="3">wild type</strain>
    </source>
</reference>
<protein>
    <recommendedName>
        <fullName evidence="5">Transmembrane protein 121</fullName>
    </recommendedName>
</protein>